<dbReference type="Proteomes" id="UP001194714">
    <property type="component" value="Unassembled WGS sequence"/>
</dbReference>
<comment type="catalytic activity">
    <reaction evidence="8">
        <text>(sulfur carrier)-H + L-cysteine = (sulfur carrier)-SH + L-alanine</text>
        <dbReference type="Rhea" id="RHEA:43892"/>
        <dbReference type="Rhea" id="RHEA-COMP:14737"/>
        <dbReference type="Rhea" id="RHEA-COMP:14739"/>
        <dbReference type="ChEBI" id="CHEBI:29917"/>
        <dbReference type="ChEBI" id="CHEBI:35235"/>
        <dbReference type="ChEBI" id="CHEBI:57972"/>
        <dbReference type="ChEBI" id="CHEBI:64428"/>
        <dbReference type="EC" id="2.8.1.7"/>
    </reaction>
</comment>
<evidence type="ECO:0000256" key="5">
    <source>
        <dbReference type="ARBA" id="ARBA00022898"/>
    </source>
</evidence>
<keyword evidence="3 10" id="KW-0808">Transferase</keyword>
<evidence type="ECO:0000259" key="9">
    <source>
        <dbReference type="Pfam" id="PF00266"/>
    </source>
</evidence>
<keyword evidence="5" id="KW-0663">Pyridoxal phosphate</keyword>
<gene>
    <name evidence="10" type="ORF">NEPTK9_000128</name>
</gene>
<dbReference type="PANTHER" id="PTHR11601">
    <property type="entry name" value="CYSTEINE DESULFURYLASE FAMILY MEMBER"/>
    <property type="match status" value="1"/>
</dbReference>
<dbReference type="GO" id="GO:0031071">
    <property type="term" value="F:cysteine desulfurase activity"/>
    <property type="evidence" value="ECO:0007669"/>
    <property type="project" value="UniProtKB-EC"/>
</dbReference>
<evidence type="ECO:0000256" key="3">
    <source>
        <dbReference type="ARBA" id="ARBA00022679"/>
    </source>
</evidence>
<dbReference type="Gene3D" id="3.90.1150.10">
    <property type="entry name" value="Aspartate Aminotransferase, domain 1"/>
    <property type="match status" value="1"/>
</dbReference>
<evidence type="ECO:0000256" key="6">
    <source>
        <dbReference type="ARBA" id="ARBA00023004"/>
    </source>
</evidence>
<organism evidence="10 11">
    <name type="scientific">Candidatus Neptunichlamydia vexilliferae</name>
    <dbReference type="NCBI Taxonomy" id="1651774"/>
    <lineage>
        <taxon>Bacteria</taxon>
        <taxon>Pseudomonadati</taxon>
        <taxon>Chlamydiota</taxon>
        <taxon>Chlamydiia</taxon>
        <taxon>Parachlamydiales</taxon>
        <taxon>Simkaniaceae</taxon>
        <taxon>Candidatus Neptunichlamydia</taxon>
    </lineage>
</organism>
<keyword evidence="4" id="KW-0479">Metal-binding</keyword>
<dbReference type="PIRSF" id="PIRSF005572">
    <property type="entry name" value="NifS"/>
    <property type="match status" value="1"/>
</dbReference>
<comment type="cofactor">
    <cofactor evidence="1">
        <name>pyridoxal 5'-phosphate</name>
        <dbReference type="ChEBI" id="CHEBI:597326"/>
    </cofactor>
</comment>
<reference evidence="10 11" key="1">
    <citation type="submission" date="2020-01" db="EMBL/GenBank/DDBJ databases">
        <title>Draft genome sequence of Cand. Neptunochlamydia vexilliferae K9.</title>
        <authorList>
            <person name="Schulz F."/>
            <person name="Koestlbacher S."/>
            <person name="Wascher F."/>
            <person name="Pizzetti I."/>
            <person name="Horn M."/>
        </authorList>
    </citation>
    <scope>NUCLEOTIDE SEQUENCE [LARGE SCALE GENOMIC DNA]</scope>
    <source>
        <strain evidence="10 11">K9</strain>
    </source>
</reference>
<comment type="caution">
    <text evidence="10">The sequence shown here is derived from an EMBL/GenBank/DDBJ whole genome shotgun (WGS) entry which is preliminary data.</text>
</comment>
<evidence type="ECO:0000313" key="10">
    <source>
        <dbReference type="EMBL" id="MBF5058631.1"/>
    </source>
</evidence>
<feature type="domain" description="Aminotransferase class V" evidence="9">
    <location>
        <begin position="5"/>
        <end position="348"/>
    </location>
</feature>
<dbReference type="Gene3D" id="1.10.260.50">
    <property type="match status" value="1"/>
</dbReference>
<evidence type="ECO:0000256" key="8">
    <source>
        <dbReference type="ARBA" id="ARBA00050776"/>
    </source>
</evidence>
<comment type="similarity">
    <text evidence="2">Belongs to the class-V pyridoxal-phosphate-dependent aminotransferase family. NifS/IscS subfamily.</text>
</comment>
<evidence type="ECO:0000256" key="7">
    <source>
        <dbReference type="ARBA" id="ARBA00023014"/>
    </source>
</evidence>
<evidence type="ECO:0000256" key="2">
    <source>
        <dbReference type="ARBA" id="ARBA00006490"/>
    </source>
</evidence>
<name>A0ABS0AWY6_9BACT</name>
<evidence type="ECO:0000256" key="4">
    <source>
        <dbReference type="ARBA" id="ARBA00022723"/>
    </source>
</evidence>
<dbReference type="InterPro" id="IPR015421">
    <property type="entry name" value="PyrdxlP-dep_Trfase_major"/>
</dbReference>
<protein>
    <submittedName>
        <fullName evidence="10">Cysteine desulfurase</fullName>
        <ecNumber evidence="10">2.8.1.7</ecNumber>
    </submittedName>
</protein>
<keyword evidence="6" id="KW-0408">Iron</keyword>
<keyword evidence="11" id="KW-1185">Reference proteome</keyword>
<dbReference type="RefSeq" id="WP_194846907.1">
    <property type="nucleotide sequence ID" value="NZ_JAAEJV010000002.1"/>
</dbReference>
<dbReference type="InterPro" id="IPR015424">
    <property type="entry name" value="PyrdxlP-dep_Trfase"/>
</dbReference>
<dbReference type="PANTHER" id="PTHR11601:SF34">
    <property type="entry name" value="CYSTEINE DESULFURASE"/>
    <property type="match status" value="1"/>
</dbReference>
<keyword evidence="7" id="KW-0411">Iron-sulfur</keyword>
<dbReference type="EC" id="2.8.1.7" evidence="10"/>
<evidence type="ECO:0000256" key="1">
    <source>
        <dbReference type="ARBA" id="ARBA00001933"/>
    </source>
</evidence>
<dbReference type="Pfam" id="PF00266">
    <property type="entry name" value="Aminotran_5"/>
    <property type="match status" value="1"/>
</dbReference>
<sequence length="368" mass="39362">MKKRIYLDNNATTPLDPTVLDAMIAELAALPHNPSSFHSFGQEGKKVLSQSRSTIANCLGVKSSEILFTSGGTEGLNLLIRGLDTRHIVTTAIEHAAIHHTVESLSAQVTTLPVDTHGAPYPTTLPAGATLLILSAVNSETGVKIDLETWASLAKRAGIPFIVDSVALLGKEPFTIPDGVTGMAFSAHKFHGPKGVGFIYLRTGTPLTPLITGGGQEKNLRGGTENLPAIVGVTRAIELLTEENPFPYLQSLRKLFESELLREIPDLEINGDGPRIANTSNLYFPGVEGESLLIALDMEGIAASHASACASGALEPSRILLGMGYSKERAASSLRFSFSRMNTPEEIKKATETVASLVKRLRMPFLQI</sequence>
<dbReference type="SUPFAM" id="SSF53383">
    <property type="entry name" value="PLP-dependent transferases"/>
    <property type="match status" value="1"/>
</dbReference>
<evidence type="ECO:0000313" key="11">
    <source>
        <dbReference type="Proteomes" id="UP001194714"/>
    </source>
</evidence>
<dbReference type="InterPro" id="IPR000192">
    <property type="entry name" value="Aminotrans_V_dom"/>
</dbReference>
<dbReference type="Gene3D" id="3.40.640.10">
    <property type="entry name" value="Type I PLP-dependent aspartate aminotransferase-like (Major domain)"/>
    <property type="match status" value="1"/>
</dbReference>
<dbReference type="EMBL" id="JAAEJV010000002">
    <property type="protein sequence ID" value="MBF5058631.1"/>
    <property type="molecule type" value="Genomic_DNA"/>
</dbReference>
<proteinExistence type="inferred from homology"/>
<dbReference type="InterPro" id="IPR015422">
    <property type="entry name" value="PyrdxlP-dep_Trfase_small"/>
</dbReference>
<dbReference type="InterPro" id="IPR016454">
    <property type="entry name" value="Cysteine_dSase"/>
</dbReference>
<accession>A0ABS0AWY6</accession>